<name>A0A543PDD5_9ACTN</name>
<evidence type="ECO:0000256" key="3">
    <source>
        <dbReference type="PIRSR" id="PIRSR001235-1"/>
    </source>
</evidence>
<dbReference type="InterPro" id="IPR010158">
    <property type="entry name" value="Amidase_Cbmase"/>
</dbReference>
<dbReference type="Pfam" id="PF07687">
    <property type="entry name" value="M20_dimer"/>
    <property type="match status" value="1"/>
</dbReference>
<protein>
    <submittedName>
        <fullName evidence="5">Allantoate deiminase</fullName>
    </submittedName>
</protein>
<organism evidence="5 6">
    <name type="scientific">Blastococcus colisei</name>
    <dbReference type="NCBI Taxonomy" id="1564162"/>
    <lineage>
        <taxon>Bacteria</taxon>
        <taxon>Bacillati</taxon>
        <taxon>Actinomycetota</taxon>
        <taxon>Actinomycetes</taxon>
        <taxon>Geodermatophilales</taxon>
        <taxon>Geodermatophilaceae</taxon>
        <taxon>Blastococcus</taxon>
    </lineage>
</organism>
<feature type="binding site" evidence="3">
    <location>
        <position position="85"/>
    </location>
    <ligand>
        <name>Zn(2+)</name>
        <dbReference type="ChEBI" id="CHEBI:29105"/>
        <label>1</label>
    </ligand>
</feature>
<feature type="binding site" evidence="3">
    <location>
        <position position="130"/>
    </location>
    <ligand>
        <name>Zn(2+)</name>
        <dbReference type="ChEBI" id="CHEBI:29105"/>
        <label>2</label>
    </ligand>
</feature>
<dbReference type="SUPFAM" id="SSF55031">
    <property type="entry name" value="Bacterial exopeptidase dimerisation domain"/>
    <property type="match status" value="1"/>
</dbReference>
<gene>
    <name evidence="5" type="ORF">FHU33_1453</name>
</gene>
<evidence type="ECO:0000256" key="1">
    <source>
        <dbReference type="ARBA" id="ARBA00006153"/>
    </source>
</evidence>
<evidence type="ECO:0000259" key="4">
    <source>
        <dbReference type="Pfam" id="PF07687"/>
    </source>
</evidence>
<sequence>MSRATTDAVHVDDQLLAMYVAELGAIGDTPDGMYRFMYDDAWQRARDTLLGWIRDAGLEARVDAVGNVFGRLPGSGDGVVLTGSHVDTVPSGGKYDGALGVVGGLAALAALRQVGTPTTTLEVVSLCEEESSRFPANFFGTRAMLGLIAPDEPDRLRDRDGVTLAEAMRRAGLDPAAVATAERHDLRTFLELHIEQGRVLADEGVDIGLVEVIPGIAWETITVRGRQDHAGATPMDLRADALQAAAQMAREITVAVEGEGRPAVVTTGRWTVEPGQPSIVPGLARFSLDLRHPDLSVRDRLLDQVHRICADVAQRHGVEVDVVRDKDEEPATMDETLLDVLRGSAEACAASWRRMPSGAGHDSQLMASRVPTAMVFVPSVEGRSHTPAEYTSPEDCVRGASVLATALHRLAY</sequence>
<keyword evidence="3" id="KW-0479">Metal-binding</keyword>
<proteinExistence type="inferred from homology"/>
<keyword evidence="6" id="KW-1185">Reference proteome</keyword>
<dbReference type="Proteomes" id="UP000319865">
    <property type="component" value="Unassembled WGS sequence"/>
</dbReference>
<dbReference type="InterPro" id="IPR002933">
    <property type="entry name" value="Peptidase_M20"/>
</dbReference>
<comment type="caution">
    <text evidence="5">The sequence shown here is derived from an EMBL/GenBank/DDBJ whole genome shotgun (WGS) entry which is preliminary data.</text>
</comment>
<dbReference type="InterPro" id="IPR011650">
    <property type="entry name" value="Peptidase_M20_dimer"/>
</dbReference>
<feature type="binding site" evidence="3">
    <location>
        <position position="96"/>
    </location>
    <ligand>
        <name>Zn(2+)</name>
        <dbReference type="ChEBI" id="CHEBI:29105"/>
        <label>2</label>
    </ligand>
</feature>
<comment type="similarity">
    <text evidence="1">Belongs to the peptidase M20 family.</text>
</comment>
<dbReference type="AlphaFoldDB" id="A0A543PDD5"/>
<feature type="binding site" evidence="3">
    <location>
        <position position="96"/>
    </location>
    <ligand>
        <name>Zn(2+)</name>
        <dbReference type="ChEBI" id="CHEBI:29105"/>
        <label>1</label>
    </ligand>
</feature>
<dbReference type="SUPFAM" id="SSF53187">
    <property type="entry name" value="Zn-dependent exopeptidases"/>
    <property type="match status" value="1"/>
</dbReference>
<dbReference type="RefSeq" id="WP_142024723.1">
    <property type="nucleotide sequence ID" value="NZ_VFQE01000001.1"/>
</dbReference>
<dbReference type="PIRSF" id="PIRSF001235">
    <property type="entry name" value="Amidase_carbamoylase"/>
    <property type="match status" value="1"/>
</dbReference>
<feature type="binding site" evidence="3">
    <location>
        <position position="193"/>
    </location>
    <ligand>
        <name>Zn(2+)</name>
        <dbReference type="ChEBI" id="CHEBI:29105"/>
        <label>1</label>
    </ligand>
</feature>
<evidence type="ECO:0000313" key="5">
    <source>
        <dbReference type="EMBL" id="TQN42060.1"/>
    </source>
</evidence>
<keyword evidence="2" id="KW-0378">Hydrolase</keyword>
<dbReference type="NCBIfam" id="TIGR01879">
    <property type="entry name" value="hydantase"/>
    <property type="match status" value="1"/>
</dbReference>
<evidence type="ECO:0000256" key="2">
    <source>
        <dbReference type="ARBA" id="ARBA00022801"/>
    </source>
</evidence>
<dbReference type="PANTHER" id="PTHR32494">
    <property type="entry name" value="ALLANTOATE DEIMINASE-RELATED"/>
    <property type="match status" value="1"/>
</dbReference>
<evidence type="ECO:0000313" key="6">
    <source>
        <dbReference type="Proteomes" id="UP000319865"/>
    </source>
</evidence>
<dbReference type="InterPro" id="IPR036264">
    <property type="entry name" value="Bact_exopeptidase_dim_dom"/>
</dbReference>
<feature type="domain" description="Peptidase M20 dimerisation" evidence="4">
    <location>
        <begin position="215"/>
        <end position="314"/>
    </location>
</feature>
<dbReference type="OrthoDB" id="9808195at2"/>
<dbReference type="Gene3D" id="3.30.70.360">
    <property type="match status" value="1"/>
</dbReference>
<dbReference type="NCBIfam" id="NF006771">
    <property type="entry name" value="PRK09290.1-5"/>
    <property type="match status" value="1"/>
</dbReference>
<keyword evidence="3" id="KW-0862">Zinc</keyword>
<dbReference type="GO" id="GO:0016813">
    <property type="term" value="F:hydrolase activity, acting on carbon-nitrogen (but not peptide) bonds, in linear amidines"/>
    <property type="evidence" value="ECO:0007669"/>
    <property type="project" value="InterPro"/>
</dbReference>
<dbReference type="PANTHER" id="PTHR32494:SF5">
    <property type="entry name" value="ALLANTOATE AMIDOHYDROLASE"/>
    <property type="match status" value="1"/>
</dbReference>
<comment type="cofactor">
    <cofactor evidence="3">
        <name>Zn(2+)</name>
        <dbReference type="ChEBI" id="CHEBI:29105"/>
    </cofactor>
    <text evidence="3">Binds 2 Zn(2+) ions per subunit.</text>
</comment>
<dbReference type="Pfam" id="PF01546">
    <property type="entry name" value="Peptidase_M20"/>
    <property type="match status" value="1"/>
</dbReference>
<dbReference type="EMBL" id="VFQE01000001">
    <property type="protein sequence ID" value="TQN42060.1"/>
    <property type="molecule type" value="Genomic_DNA"/>
</dbReference>
<dbReference type="Gene3D" id="3.40.630.10">
    <property type="entry name" value="Zn peptidases"/>
    <property type="match status" value="1"/>
</dbReference>
<dbReference type="CDD" id="cd03884">
    <property type="entry name" value="M20_bAS"/>
    <property type="match status" value="1"/>
</dbReference>
<feature type="binding site" evidence="3">
    <location>
        <position position="385"/>
    </location>
    <ligand>
        <name>Zn(2+)</name>
        <dbReference type="ChEBI" id="CHEBI:29105"/>
        <label>2</label>
    </ligand>
</feature>
<accession>A0A543PDD5</accession>
<dbReference type="GO" id="GO:0046872">
    <property type="term" value="F:metal ion binding"/>
    <property type="evidence" value="ECO:0007669"/>
    <property type="project" value="UniProtKB-KW"/>
</dbReference>
<reference evidence="5 6" key="1">
    <citation type="submission" date="2019-06" db="EMBL/GenBank/DDBJ databases">
        <title>Sequencing the genomes of 1000 actinobacteria strains.</title>
        <authorList>
            <person name="Klenk H.-P."/>
        </authorList>
    </citation>
    <scope>NUCLEOTIDE SEQUENCE [LARGE SCALE GENOMIC DNA]</scope>
    <source>
        <strain evidence="5 6">DSM 46837</strain>
    </source>
</reference>